<keyword evidence="2" id="KW-0805">Transcription regulation</keyword>
<dbReference type="GO" id="GO:0016586">
    <property type="term" value="C:RSC-type complex"/>
    <property type="evidence" value="ECO:0007669"/>
    <property type="project" value="TreeGrafter"/>
</dbReference>
<accession>A0A9W4TVS4</accession>
<dbReference type="GO" id="GO:0006355">
    <property type="term" value="P:regulation of DNA-templated transcription"/>
    <property type="evidence" value="ECO:0007669"/>
    <property type="project" value="InterPro"/>
</dbReference>
<keyword evidence="4" id="KW-0539">Nucleus</keyword>
<evidence type="ECO:0000256" key="1">
    <source>
        <dbReference type="ARBA" id="ARBA00022853"/>
    </source>
</evidence>
<gene>
    <name evidence="7" type="ORF">CANVERA_P2316</name>
</gene>
<dbReference type="PANTHER" id="PTHR22970:SF14">
    <property type="entry name" value="AT-RICH INTERACTIVE DOMAIN-CONTAINING PROTEIN 2"/>
    <property type="match status" value="1"/>
</dbReference>
<sequence length="645" mass="74985">MAPSIVPVASHSRTIVSSNGNIQESTINGYGSSSFMYSHNQYQPLGTNHRGISELQRIKMSLKSNIDSEIKWALSTLARNSINPYINFENDTFIAYELIKYLNKPWQIINEGNLANLDQDILTFSLDSLLTLRNLAQDIYNQQWLSQLPNFKKNLIDILKILYHWFYNKDFYNQITYNELIKFDNQFNECLVYTIDLLEPLTCYYIDNVKSDPLFNLLFKLLTFVDDKYLYVGILKCISHLLIIWDKDAKVKDEDDDEEEEESENENEGMEQDDEEMKVVNNCIDQITDVQLEKIINNLLIQDNEINNTVLEFVKMYVFSKALNENYPNSIPDSQRYRLKKLLQLKSTRSNYITLIKQLPKLIVSNLPLNEPSTTIKSIPHLNLTKRSLYSGIPTSAPDLNDELYKLILNMTEPARASAWLHCCYEPTNSAHGEVTQISIWKAYENQFEEIWNANSRRKNTNGINSNNIELQPLLAAVEFIRNVTKAFPHAEAKVITFEENGEPKKRFIIKGIQPRQFPVSIDIGKYEAIQPLHDNLFNEGNESLTIGHIDYKKFEHLLNKNLDSLLAENTKVNKEMMNSINKSSLEILDYIIKELFENELNEGNEELISIFKLYNGYWLLELIYANPSLIENKIINIEWLKYLL</sequence>
<evidence type="ECO:0000256" key="2">
    <source>
        <dbReference type="ARBA" id="ARBA00023015"/>
    </source>
</evidence>
<reference evidence="7" key="1">
    <citation type="submission" date="2022-12" db="EMBL/GenBank/DDBJ databases">
        <authorList>
            <person name="Brejova B."/>
        </authorList>
    </citation>
    <scope>NUCLEOTIDE SEQUENCE</scope>
</reference>
<dbReference type="InterPro" id="IPR003150">
    <property type="entry name" value="DNA-bd_RFX"/>
</dbReference>
<keyword evidence="1" id="KW-0156">Chromatin regulator</keyword>
<dbReference type="InterPro" id="IPR052406">
    <property type="entry name" value="Chromatin_Remodeling_Comp"/>
</dbReference>
<dbReference type="PANTHER" id="PTHR22970">
    <property type="entry name" value="AT-RICH INTERACTIVE DOMAIN-CONTAINING PROTEIN 2"/>
    <property type="match status" value="1"/>
</dbReference>
<dbReference type="EMBL" id="CANTUO010000002">
    <property type="protein sequence ID" value="CAI5757804.1"/>
    <property type="molecule type" value="Genomic_DNA"/>
</dbReference>
<keyword evidence="3" id="KW-0804">Transcription</keyword>
<feature type="region of interest" description="Disordered" evidence="5">
    <location>
        <begin position="254"/>
        <end position="275"/>
    </location>
</feature>
<keyword evidence="8" id="KW-1185">Reference proteome</keyword>
<comment type="caution">
    <text evidence="7">The sequence shown here is derived from an EMBL/GenBank/DDBJ whole genome shotgun (WGS) entry which is preliminary data.</text>
</comment>
<organism evidence="7 8">
    <name type="scientific">Candida verbasci</name>
    <dbReference type="NCBI Taxonomy" id="1227364"/>
    <lineage>
        <taxon>Eukaryota</taxon>
        <taxon>Fungi</taxon>
        <taxon>Dikarya</taxon>
        <taxon>Ascomycota</taxon>
        <taxon>Saccharomycotina</taxon>
        <taxon>Pichiomycetes</taxon>
        <taxon>Debaryomycetaceae</taxon>
        <taxon>Candida/Lodderomyces clade</taxon>
        <taxon>Candida</taxon>
    </lineage>
</organism>
<evidence type="ECO:0000259" key="6">
    <source>
        <dbReference type="PROSITE" id="PS51526"/>
    </source>
</evidence>
<dbReference type="GO" id="GO:0006325">
    <property type="term" value="P:chromatin organization"/>
    <property type="evidence" value="ECO:0007669"/>
    <property type="project" value="UniProtKB-KW"/>
</dbReference>
<dbReference type="GO" id="GO:0003677">
    <property type="term" value="F:DNA binding"/>
    <property type="evidence" value="ECO:0007669"/>
    <property type="project" value="InterPro"/>
</dbReference>
<protein>
    <recommendedName>
        <fullName evidence="6">RFX-type winged-helix domain-containing protein</fullName>
    </recommendedName>
</protein>
<dbReference type="PROSITE" id="PS51526">
    <property type="entry name" value="RFX_DBD"/>
    <property type="match status" value="1"/>
</dbReference>
<dbReference type="OrthoDB" id="338531at2759"/>
<evidence type="ECO:0000256" key="3">
    <source>
        <dbReference type="ARBA" id="ARBA00023163"/>
    </source>
</evidence>
<feature type="domain" description="RFX-type winged-helix" evidence="6">
    <location>
        <begin position="417"/>
        <end position="517"/>
    </location>
</feature>
<dbReference type="Proteomes" id="UP001152885">
    <property type="component" value="Unassembled WGS sequence"/>
</dbReference>
<evidence type="ECO:0000313" key="7">
    <source>
        <dbReference type="EMBL" id="CAI5757804.1"/>
    </source>
</evidence>
<evidence type="ECO:0000256" key="5">
    <source>
        <dbReference type="SAM" id="MobiDB-lite"/>
    </source>
</evidence>
<dbReference type="AlphaFoldDB" id="A0A9W4TVS4"/>
<evidence type="ECO:0000313" key="8">
    <source>
        <dbReference type="Proteomes" id="UP001152885"/>
    </source>
</evidence>
<name>A0A9W4TVS4_9ASCO</name>
<proteinExistence type="predicted"/>
<evidence type="ECO:0000256" key="4">
    <source>
        <dbReference type="ARBA" id="ARBA00023242"/>
    </source>
</evidence>